<dbReference type="EMBL" id="NWUJ01000012">
    <property type="protein sequence ID" value="PFH32193.1"/>
    <property type="molecule type" value="Genomic_DNA"/>
</dbReference>
<dbReference type="RefSeq" id="XP_029216202.1">
    <property type="nucleotide sequence ID" value="XM_029360843.1"/>
</dbReference>
<accession>A0A2A9M931</accession>
<name>A0A2A9M931_BESBE</name>
<dbReference type="OrthoDB" id="330389at2759"/>
<dbReference type="Proteomes" id="UP000224006">
    <property type="component" value="Chromosome XI"/>
</dbReference>
<protein>
    <submittedName>
        <fullName evidence="1">Uncharacterized protein</fullName>
    </submittedName>
</protein>
<dbReference type="KEGG" id="bbes:BESB_021340"/>
<dbReference type="GeneID" id="40307195"/>
<proteinExistence type="predicted"/>
<reference evidence="1 2" key="1">
    <citation type="submission" date="2017-09" db="EMBL/GenBank/DDBJ databases">
        <title>Genome sequencing of Besnoitia besnoiti strain Bb-Ger1.</title>
        <authorList>
            <person name="Schares G."/>
            <person name="Venepally P."/>
            <person name="Lorenzi H.A."/>
        </authorList>
    </citation>
    <scope>NUCLEOTIDE SEQUENCE [LARGE SCALE GENOMIC DNA]</scope>
    <source>
        <strain evidence="1 2">Bb-Ger1</strain>
    </source>
</reference>
<organism evidence="1 2">
    <name type="scientific">Besnoitia besnoiti</name>
    <name type="common">Apicomplexan protozoan</name>
    <dbReference type="NCBI Taxonomy" id="94643"/>
    <lineage>
        <taxon>Eukaryota</taxon>
        <taxon>Sar</taxon>
        <taxon>Alveolata</taxon>
        <taxon>Apicomplexa</taxon>
        <taxon>Conoidasida</taxon>
        <taxon>Coccidia</taxon>
        <taxon>Eucoccidiorida</taxon>
        <taxon>Eimeriorina</taxon>
        <taxon>Sarcocystidae</taxon>
        <taxon>Besnoitia</taxon>
    </lineage>
</organism>
<evidence type="ECO:0000313" key="2">
    <source>
        <dbReference type="Proteomes" id="UP000224006"/>
    </source>
</evidence>
<comment type="caution">
    <text evidence="1">The sequence shown here is derived from an EMBL/GenBank/DDBJ whole genome shotgun (WGS) entry which is preliminary data.</text>
</comment>
<dbReference type="PROSITE" id="PS51257">
    <property type="entry name" value="PROKAR_LIPOPROTEIN"/>
    <property type="match status" value="1"/>
</dbReference>
<keyword evidence="2" id="KW-1185">Reference proteome</keyword>
<dbReference type="AlphaFoldDB" id="A0A2A9M931"/>
<gene>
    <name evidence="1" type="ORF">BESB_021340</name>
</gene>
<dbReference type="VEuPathDB" id="ToxoDB:BESB_021340"/>
<sequence>MLERPSGYAGALASCSRKLSCETRLTAGGPRPSSGGVHSSPLQKAADPNRFYTECEHSLDFSGEGGDSFYSGHANCSLKDLAQRARSFAAVERSVLQANTSGQPHPPGTFLEAVLRHCRKAGEPTASLLLLWISVVYPRLIRGSVNEEEALEVLRTYLSAAKGLGKNGAREEDPAEEAEKYQSKEKEFILSDEAVLMAVGDGLVERHRRVLPESPAASRVTALIKHFAKSVSYPPAHLRSPGCGVAGQRPGGGLRGLKKLAFVCNIFASRMPAHRDFFSLARSKQATAETMSILGSAIAEQAENLGPRDMSVTWNAFRQTGVVHSQLFHRLVRKLPMIAGEFSAAQIGMTLNALGHFRIRQQDCLEPLISRAKTLLEPYSSISDILDIRAGGHRDQQPPSMNFSDFGVQNIALLLNNAARLDSIVDVVFAEDQSLSFVVLYAVQLIVMGSSSGQPTANNVLHSASGGEVLEGPAPARSPLGALAYCCGKFANTPCVQAPSAYSRFSFLEYLPGFTPQAAANIALGMGFALAALAGQAPEALSAGLNNALREYFSACVRCIVAVSAMAVRSSSIDPFWRPALQRSGGHLPRSGGEVPRTSTLEPKHRFQLLQALLCVQHFGGVALCQDFGTGELAVLIHVARALTGKSLDGAVAW</sequence>
<evidence type="ECO:0000313" key="1">
    <source>
        <dbReference type="EMBL" id="PFH32193.1"/>
    </source>
</evidence>